<reference evidence="2 3" key="1">
    <citation type="journal article" date="2016" name="Nat. Commun.">
        <title>Thousands of microbial genomes shed light on interconnected biogeochemical processes in an aquifer system.</title>
        <authorList>
            <person name="Anantharaman K."/>
            <person name="Brown C.T."/>
            <person name="Hug L.A."/>
            <person name="Sharon I."/>
            <person name="Castelle C.J."/>
            <person name="Probst A.J."/>
            <person name="Thomas B.C."/>
            <person name="Singh A."/>
            <person name="Wilkins M.J."/>
            <person name="Karaoz U."/>
            <person name="Brodie E.L."/>
            <person name="Williams K.H."/>
            <person name="Hubbard S.S."/>
            <person name="Banfield J.F."/>
        </authorList>
    </citation>
    <scope>NUCLEOTIDE SEQUENCE [LARGE SCALE GENOMIC DNA]</scope>
</reference>
<evidence type="ECO:0000313" key="2">
    <source>
        <dbReference type="EMBL" id="OGF30532.1"/>
    </source>
</evidence>
<dbReference type="PANTHER" id="PTHR33993:SF2">
    <property type="entry name" value="VOC DOMAIN-CONTAINING PROTEIN"/>
    <property type="match status" value="1"/>
</dbReference>
<dbReference type="Pfam" id="PF00903">
    <property type="entry name" value="Glyoxalase"/>
    <property type="match status" value="1"/>
</dbReference>
<name>A0A1F5SV70_9BACT</name>
<evidence type="ECO:0000313" key="3">
    <source>
        <dbReference type="Proteomes" id="UP000176915"/>
    </source>
</evidence>
<dbReference type="SUPFAM" id="SSF54593">
    <property type="entry name" value="Glyoxalase/Bleomycin resistance protein/Dihydroxybiphenyl dioxygenase"/>
    <property type="match status" value="1"/>
</dbReference>
<dbReference type="PROSITE" id="PS51819">
    <property type="entry name" value="VOC"/>
    <property type="match status" value="1"/>
</dbReference>
<dbReference type="AlphaFoldDB" id="A0A1F5SV70"/>
<dbReference type="InterPro" id="IPR037523">
    <property type="entry name" value="VOC_core"/>
</dbReference>
<dbReference type="PANTHER" id="PTHR33993">
    <property type="entry name" value="GLYOXALASE-RELATED"/>
    <property type="match status" value="1"/>
</dbReference>
<dbReference type="Proteomes" id="UP000176915">
    <property type="component" value="Unassembled WGS sequence"/>
</dbReference>
<dbReference type="InterPro" id="IPR052164">
    <property type="entry name" value="Anthracycline_SecMetBiosynth"/>
</dbReference>
<accession>A0A1F5SV70</accession>
<proteinExistence type="predicted"/>
<dbReference type="CDD" id="cd07247">
    <property type="entry name" value="SgaA_N_like"/>
    <property type="match status" value="1"/>
</dbReference>
<protein>
    <recommendedName>
        <fullName evidence="1">VOC domain-containing protein</fullName>
    </recommendedName>
</protein>
<dbReference type="InterPro" id="IPR029068">
    <property type="entry name" value="Glyas_Bleomycin-R_OHBP_Dase"/>
</dbReference>
<dbReference type="EMBL" id="MFFY01000047">
    <property type="protein sequence ID" value="OGF30532.1"/>
    <property type="molecule type" value="Genomic_DNA"/>
</dbReference>
<organism evidence="2 3">
    <name type="scientific">Candidatus Falkowbacteria bacterium RIFCSPLOWO2_12_FULL_45_13</name>
    <dbReference type="NCBI Taxonomy" id="1797991"/>
    <lineage>
        <taxon>Bacteria</taxon>
        <taxon>Candidatus Falkowiibacteriota</taxon>
    </lineage>
</organism>
<sequence>MNRVIHFEIQADNVERAIKFYKNALGWKITKWPGEAGGMDYWMIETGNKTPGINGGLYQRSEGKDKFYLYDCTIGVADLDKAMADVKAGGGMIIRNKMEIPKVGWFARAVDTEDNRFGLMQATDMRTK</sequence>
<comment type="caution">
    <text evidence="2">The sequence shown here is derived from an EMBL/GenBank/DDBJ whole genome shotgun (WGS) entry which is preliminary data.</text>
</comment>
<evidence type="ECO:0000259" key="1">
    <source>
        <dbReference type="PROSITE" id="PS51819"/>
    </source>
</evidence>
<gene>
    <name evidence="2" type="ORF">A3H09_00855</name>
</gene>
<dbReference type="Gene3D" id="3.10.180.10">
    <property type="entry name" value="2,3-Dihydroxybiphenyl 1,2-Dioxygenase, domain 1"/>
    <property type="match status" value="1"/>
</dbReference>
<feature type="domain" description="VOC" evidence="1">
    <location>
        <begin position="3"/>
        <end position="122"/>
    </location>
</feature>
<dbReference type="InterPro" id="IPR004360">
    <property type="entry name" value="Glyas_Fos-R_dOase_dom"/>
</dbReference>